<dbReference type="PaxDb" id="73239-Q7RFX5"/>
<dbReference type="Proteomes" id="UP000008553">
    <property type="component" value="Unassembled WGS sequence"/>
</dbReference>
<comment type="caution">
    <text evidence="1">The sequence shown here is derived from an EMBL/GenBank/DDBJ whole genome shotgun (WGS) entry which is preliminary data.</text>
</comment>
<protein>
    <submittedName>
        <fullName evidence="1">Uncharacterized protein</fullName>
    </submittedName>
</protein>
<name>Q7RFX5_PLAYO</name>
<dbReference type="InParanoid" id="Q7RFX5"/>
<gene>
    <name evidence="1" type="ORF">PY04577</name>
</gene>
<organism evidence="1 2">
    <name type="scientific">Plasmodium yoelii yoelii</name>
    <dbReference type="NCBI Taxonomy" id="73239"/>
    <lineage>
        <taxon>Eukaryota</taxon>
        <taxon>Sar</taxon>
        <taxon>Alveolata</taxon>
        <taxon>Apicomplexa</taxon>
        <taxon>Aconoidasida</taxon>
        <taxon>Haemosporida</taxon>
        <taxon>Plasmodiidae</taxon>
        <taxon>Plasmodium</taxon>
        <taxon>Plasmodium (Vinckeia)</taxon>
    </lineage>
</organism>
<feature type="non-terminal residue" evidence="1">
    <location>
        <position position="12"/>
    </location>
</feature>
<dbReference type="EMBL" id="AABL01001402">
    <property type="protein sequence ID" value="EAA16458.1"/>
    <property type="molecule type" value="Genomic_DNA"/>
</dbReference>
<sequence>MYYNSFLYTYDR</sequence>
<evidence type="ECO:0000313" key="2">
    <source>
        <dbReference type="Proteomes" id="UP000008553"/>
    </source>
</evidence>
<proteinExistence type="predicted"/>
<evidence type="ECO:0000313" key="1">
    <source>
        <dbReference type="EMBL" id="EAA16458.1"/>
    </source>
</evidence>
<accession>Q7RFX5</accession>
<reference evidence="1 2" key="1">
    <citation type="journal article" date="2002" name="Nature">
        <title>Genome sequence and comparative analysis of the model rodent malaria parasite Plasmodium yoelii yoelii.</title>
        <authorList>
            <person name="Carlton J.M."/>
            <person name="Angiuoli S.V."/>
            <person name="Suh B.B."/>
            <person name="Kooij T.W."/>
            <person name="Pertea M."/>
            <person name="Silva J.C."/>
            <person name="Ermolaeva M.D."/>
            <person name="Allen J.E."/>
            <person name="Selengut J.D."/>
            <person name="Koo H.L."/>
            <person name="Peterson J.D."/>
            <person name="Pop M."/>
            <person name="Kosack D.S."/>
            <person name="Shumway M.F."/>
            <person name="Bidwell S.L."/>
            <person name="Shallom S.J."/>
            <person name="van Aken S.E."/>
            <person name="Riedmuller S.B."/>
            <person name="Feldblyum T.V."/>
            <person name="Cho J.K."/>
            <person name="Quackenbush J."/>
            <person name="Sedegah M."/>
            <person name="Shoaibi A."/>
            <person name="Cummings L.M."/>
            <person name="Florens L."/>
            <person name="Yates J.R."/>
            <person name="Raine J.D."/>
            <person name="Sinden R.E."/>
            <person name="Harris M.A."/>
            <person name="Cunningham D.A."/>
            <person name="Preiser P.R."/>
            <person name="Bergman L.W."/>
            <person name="Vaidya A.B."/>
            <person name="van Lin L.H."/>
            <person name="Janse C.J."/>
            <person name="Waters A.P."/>
            <person name="Smith H.O."/>
            <person name="White O.R."/>
            <person name="Salzberg S.L."/>
            <person name="Venter J.C."/>
            <person name="Fraser C.M."/>
            <person name="Hoffman S.L."/>
            <person name="Gardner M.J."/>
            <person name="Carucci D.J."/>
        </authorList>
    </citation>
    <scope>NUCLEOTIDE SEQUENCE [LARGE SCALE GENOMIC DNA]</scope>
    <source>
        <strain evidence="1 2">17XNL</strain>
    </source>
</reference>
<keyword evidence="2" id="KW-1185">Reference proteome</keyword>